<dbReference type="SUPFAM" id="SSF51735">
    <property type="entry name" value="NAD(P)-binding Rossmann-fold domains"/>
    <property type="match status" value="1"/>
</dbReference>
<evidence type="ECO:0000259" key="12">
    <source>
        <dbReference type="Pfam" id="PF02737"/>
    </source>
</evidence>
<dbReference type="Proteomes" id="UP001500416">
    <property type="component" value="Unassembled WGS sequence"/>
</dbReference>
<evidence type="ECO:0000256" key="4">
    <source>
        <dbReference type="ARBA" id="ARBA00022963"/>
    </source>
</evidence>
<keyword evidence="8" id="KW-0456">Lyase</keyword>
<dbReference type="Gene3D" id="3.40.50.720">
    <property type="entry name" value="NAD(P)-binding Rossmann-like Domain"/>
    <property type="match status" value="1"/>
</dbReference>
<dbReference type="Gene3D" id="1.10.1040.50">
    <property type="match status" value="1"/>
</dbReference>
<evidence type="ECO:0000256" key="10">
    <source>
        <dbReference type="ARBA" id="ARBA00049556"/>
    </source>
</evidence>
<dbReference type="EMBL" id="BAAABU010000031">
    <property type="protein sequence ID" value="GAA0261341.1"/>
    <property type="molecule type" value="Genomic_DNA"/>
</dbReference>
<dbReference type="InterPro" id="IPR001753">
    <property type="entry name" value="Enoyl-CoA_hydra/iso"/>
</dbReference>
<feature type="domain" description="3-hydroxyacyl-CoA dehydrogenase C-terminal" evidence="11">
    <location>
        <begin position="517"/>
        <end position="597"/>
    </location>
</feature>
<keyword evidence="9" id="KW-0511">Multifunctional enzyme</keyword>
<dbReference type="PANTHER" id="PTHR43612">
    <property type="entry name" value="TRIFUNCTIONAL ENZYME SUBUNIT ALPHA"/>
    <property type="match status" value="1"/>
</dbReference>
<evidence type="ECO:0000256" key="6">
    <source>
        <dbReference type="ARBA" id="ARBA00023027"/>
    </source>
</evidence>
<evidence type="ECO:0000313" key="13">
    <source>
        <dbReference type="EMBL" id="GAA0261341.1"/>
    </source>
</evidence>
<evidence type="ECO:0000256" key="8">
    <source>
        <dbReference type="ARBA" id="ARBA00023239"/>
    </source>
</evidence>
<evidence type="ECO:0000256" key="7">
    <source>
        <dbReference type="ARBA" id="ARBA00023098"/>
    </source>
</evidence>
<proteinExistence type="inferred from homology"/>
<comment type="pathway">
    <text evidence="1">Lipid metabolism; fatty acid beta-oxidation.</text>
</comment>
<accession>A0ABP3EEX2</accession>
<evidence type="ECO:0000256" key="9">
    <source>
        <dbReference type="ARBA" id="ARBA00023268"/>
    </source>
</evidence>
<dbReference type="SUPFAM" id="SSF52096">
    <property type="entry name" value="ClpP/crotonase"/>
    <property type="match status" value="1"/>
</dbReference>
<dbReference type="PANTHER" id="PTHR43612:SF3">
    <property type="entry name" value="TRIFUNCTIONAL ENZYME SUBUNIT ALPHA, MITOCHONDRIAL"/>
    <property type="match status" value="1"/>
</dbReference>
<keyword evidence="3" id="KW-0276">Fatty acid metabolism</keyword>
<dbReference type="Pfam" id="PF02737">
    <property type="entry name" value="3HCDH_N"/>
    <property type="match status" value="1"/>
</dbReference>
<comment type="similarity">
    <text evidence="2">In the central section; belongs to the 3-hydroxyacyl-CoA dehydrogenase family.</text>
</comment>
<keyword evidence="14" id="KW-1185">Reference proteome</keyword>
<comment type="caution">
    <text evidence="13">The sequence shown here is derived from an EMBL/GenBank/DDBJ whole genome shotgun (WGS) entry which is preliminary data.</text>
</comment>
<comment type="catalytic activity">
    <reaction evidence="10">
        <text>a (3S)-3-hydroxyacyl-CoA + NAD(+) = a 3-oxoacyl-CoA + NADH + H(+)</text>
        <dbReference type="Rhea" id="RHEA:22432"/>
        <dbReference type="ChEBI" id="CHEBI:15378"/>
        <dbReference type="ChEBI" id="CHEBI:57318"/>
        <dbReference type="ChEBI" id="CHEBI:57540"/>
        <dbReference type="ChEBI" id="CHEBI:57945"/>
        <dbReference type="ChEBI" id="CHEBI:90726"/>
        <dbReference type="EC" id="1.1.1.35"/>
    </reaction>
</comment>
<sequence>MTTLTADEAKALFPDEVVTHARTRLVSVPGLAGPVALITLDNGHDHTRPSTFGPQSLVSLSAAFDEAAAASPVAIAVTGKPFIFAVGADLTAVEGASAREQALTIGKLGHDVFRKFTESTVPTFAFVNGAVMGGGLELALSCHYRTLAANAAAIALPEVFLGLFPGWGGTQLLPNLIGANDAVTVIFENALNQNKMLNPKQALDLGIADVLFESADYIEQSLLWLAKVVTGEIVPARKEIDRGEAWDAAVARAKAIVEGKTKGAAPGALKALELLELARENDLDRGYAAETEALADVVMSDELRAGLYSFNLVQKRAKKPAGAPDKSLARKVTKVGIVGAGLMASQMALLFARRLEVPVVLTDIDQARVDKGVGYVHGEIDKLLGKGRVSQDKANRLKALVSGSLDKAAFADADFVIEAVFEDLGVKQKVFAEVEEHVSPEAVLATNTSSLSITDMAAGLKHPERVVGFHFFNPVAVMPLLEIVRAARTDDATLATAFAVGKQLKKSSVLVKDAPAFVVNRLLTRFMGEVVKSIDEGTPFEVADKATESLGLPMTPLVLLQLVGAPVALHVAETMNRAFPDRFGVSENMKAFVAAGKNAVWQWDSTGKQTVDPEVQALWQFGDKPLTGEEVKARALEALAEEIRLMLDEGVVAEAQDIDLCMILGAGWPFWLGGITPYLDRSGISEKVTGKRFLAPGVASVPA</sequence>
<evidence type="ECO:0000256" key="3">
    <source>
        <dbReference type="ARBA" id="ARBA00022832"/>
    </source>
</evidence>
<evidence type="ECO:0000256" key="5">
    <source>
        <dbReference type="ARBA" id="ARBA00023002"/>
    </source>
</evidence>
<dbReference type="InterPro" id="IPR008927">
    <property type="entry name" value="6-PGluconate_DH-like_C_sf"/>
</dbReference>
<keyword evidence="5" id="KW-0560">Oxidoreductase</keyword>
<dbReference type="InterPro" id="IPR006176">
    <property type="entry name" value="3-OHacyl-CoA_DH_NAD-bd"/>
</dbReference>
<keyword evidence="6" id="KW-0520">NAD</keyword>
<dbReference type="RefSeq" id="WP_343939711.1">
    <property type="nucleotide sequence ID" value="NZ_BAAABU010000031.1"/>
</dbReference>
<evidence type="ECO:0000256" key="2">
    <source>
        <dbReference type="ARBA" id="ARBA00007005"/>
    </source>
</evidence>
<dbReference type="Pfam" id="PF00725">
    <property type="entry name" value="3HCDH"/>
    <property type="match status" value="1"/>
</dbReference>
<dbReference type="CDD" id="cd06558">
    <property type="entry name" value="crotonase-like"/>
    <property type="match status" value="1"/>
</dbReference>
<keyword evidence="7" id="KW-0443">Lipid metabolism</keyword>
<evidence type="ECO:0000313" key="14">
    <source>
        <dbReference type="Proteomes" id="UP001500416"/>
    </source>
</evidence>
<organism evidence="13 14">
    <name type="scientific">Saccharothrix mutabilis subsp. mutabilis</name>
    <dbReference type="NCBI Taxonomy" id="66855"/>
    <lineage>
        <taxon>Bacteria</taxon>
        <taxon>Bacillati</taxon>
        <taxon>Actinomycetota</taxon>
        <taxon>Actinomycetes</taxon>
        <taxon>Pseudonocardiales</taxon>
        <taxon>Pseudonocardiaceae</taxon>
        <taxon>Saccharothrix</taxon>
    </lineage>
</organism>
<dbReference type="InterPro" id="IPR029045">
    <property type="entry name" value="ClpP/crotonase-like_dom_sf"/>
</dbReference>
<dbReference type="Gene3D" id="3.90.226.10">
    <property type="entry name" value="2-enoyl-CoA Hydratase, Chain A, domain 1"/>
    <property type="match status" value="1"/>
</dbReference>
<dbReference type="InterPro" id="IPR036291">
    <property type="entry name" value="NAD(P)-bd_dom_sf"/>
</dbReference>
<name>A0ABP3EEX2_9PSEU</name>
<dbReference type="SUPFAM" id="SSF48179">
    <property type="entry name" value="6-phosphogluconate dehydrogenase C-terminal domain-like"/>
    <property type="match status" value="2"/>
</dbReference>
<keyword evidence="4" id="KW-0442">Lipid degradation</keyword>
<gene>
    <name evidence="13" type="ORF">GCM10010492_73020</name>
</gene>
<evidence type="ECO:0000259" key="11">
    <source>
        <dbReference type="Pfam" id="PF00725"/>
    </source>
</evidence>
<reference evidence="14" key="1">
    <citation type="journal article" date="2019" name="Int. J. Syst. Evol. Microbiol.">
        <title>The Global Catalogue of Microorganisms (GCM) 10K type strain sequencing project: providing services to taxonomists for standard genome sequencing and annotation.</title>
        <authorList>
            <consortium name="The Broad Institute Genomics Platform"/>
            <consortium name="The Broad Institute Genome Sequencing Center for Infectious Disease"/>
            <person name="Wu L."/>
            <person name="Ma J."/>
        </authorList>
    </citation>
    <scope>NUCLEOTIDE SEQUENCE [LARGE SCALE GENOMIC DNA]</scope>
    <source>
        <strain evidence="14">JCM 3380</strain>
    </source>
</reference>
<dbReference type="Pfam" id="PF00378">
    <property type="entry name" value="ECH_1"/>
    <property type="match status" value="1"/>
</dbReference>
<dbReference type="InterPro" id="IPR006108">
    <property type="entry name" value="3HC_DH_C"/>
</dbReference>
<evidence type="ECO:0000256" key="1">
    <source>
        <dbReference type="ARBA" id="ARBA00005005"/>
    </source>
</evidence>
<protein>
    <submittedName>
        <fullName evidence="13">3-hydroxyacyl-CoA dehydrogenase NAD-binding domain-containing protein</fullName>
    </submittedName>
</protein>
<dbReference type="InterPro" id="IPR050136">
    <property type="entry name" value="FA_oxidation_alpha_subunit"/>
</dbReference>
<feature type="domain" description="3-hydroxyacyl-CoA dehydrogenase NAD binding" evidence="12">
    <location>
        <begin position="334"/>
        <end position="513"/>
    </location>
</feature>